<dbReference type="Gene3D" id="3.30.565.10">
    <property type="entry name" value="Histidine kinase-like ATPase, C-terminal domain"/>
    <property type="match status" value="1"/>
</dbReference>
<dbReference type="Gene3D" id="6.10.340.10">
    <property type="match status" value="1"/>
</dbReference>
<evidence type="ECO:0000256" key="5">
    <source>
        <dbReference type="ARBA" id="ARBA00022679"/>
    </source>
</evidence>
<dbReference type="CDD" id="cd06225">
    <property type="entry name" value="HAMP"/>
    <property type="match status" value="1"/>
</dbReference>
<evidence type="ECO:0000313" key="14">
    <source>
        <dbReference type="EMBL" id="UQX88235.1"/>
    </source>
</evidence>
<evidence type="ECO:0000256" key="8">
    <source>
        <dbReference type="ARBA" id="ARBA00022989"/>
    </source>
</evidence>
<evidence type="ECO:0000256" key="1">
    <source>
        <dbReference type="ARBA" id="ARBA00000085"/>
    </source>
</evidence>
<feature type="domain" description="HAMP" evidence="13">
    <location>
        <begin position="211"/>
        <end position="270"/>
    </location>
</feature>
<evidence type="ECO:0000256" key="3">
    <source>
        <dbReference type="ARBA" id="ARBA00012438"/>
    </source>
</evidence>
<dbReference type="GO" id="GO:0016301">
    <property type="term" value="F:kinase activity"/>
    <property type="evidence" value="ECO:0007669"/>
    <property type="project" value="UniProtKB-KW"/>
</dbReference>
<dbReference type="SUPFAM" id="SSF55874">
    <property type="entry name" value="ATPase domain of HSP90 chaperone/DNA topoisomerase II/histidine kinase"/>
    <property type="match status" value="1"/>
</dbReference>
<dbReference type="SMART" id="SM00388">
    <property type="entry name" value="HisKA"/>
    <property type="match status" value="1"/>
</dbReference>
<dbReference type="InterPro" id="IPR036097">
    <property type="entry name" value="HisK_dim/P_sf"/>
</dbReference>
<dbReference type="Gene3D" id="1.10.287.130">
    <property type="match status" value="1"/>
</dbReference>
<gene>
    <name evidence="14" type="ORF">M6D93_18395</name>
</gene>
<keyword evidence="10 11" id="KW-0472">Membrane</keyword>
<keyword evidence="8 11" id="KW-1133">Transmembrane helix</keyword>
<evidence type="ECO:0000256" key="2">
    <source>
        <dbReference type="ARBA" id="ARBA00004236"/>
    </source>
</evidence>
<dbReference type="InterPro" id="IPR003594">
    <property type="entry name" value="HATPase_dom"/>
</dbReference>
<evidence type="ECO:0000256" key="7">
    <source>
        <dbReference type="ARBA" id="ARBA00022777"/>
    </source>
</evidence>
<reference evidence="14" key="2">
    <citation type="submission" date="2022-05" db="EMBL/GenBank/DDBJ databases">
        <authorList>
            <person name="Kim J.-S."/>
            <person name="Lee K."/>
            <person name="Suh M."/>
            <person name="Eom M."/>
            <person name="Kim J.-S."/>
            <person name="Kim D.-S."/>
            <person name="Ko S.-H."/>
            <person name="Shin Y."/>
            <person name="Lee J.-S."/>
        </authorList>
    </citation>
    <scope>NUCLEOTIDE SEQUENCE</scope>
    <source>
        <strain evidence="14">N237</strain>
    </source>
</reference>
<dbReference type="InterPro" id="IPR036890">
    <property type="entry name" value="HATPase_C_sf"/>
</dbReference>
<comment type="catalytic activity">
    <reaction evidence="1">
        <text>ATP + protein L-histidine = ADP + protein N-phospho-L-histidine.</text>
        <dbReference type="EC" id="2.7.13.3"/>
    </reaction>
</comment>
<dbReference type="PANTHER" id="PTHR45436">
    <property type="entry name" value="SENSOR HISTIDINE KINASE YKOH"/>
    <property type="match status" value="1"/>
</dbReference>
<evidence type="ECO:0000259" key="12">
    <source>
        <dbReference type="PROSITE" id="PS50109"/>
    </source>
</evidence>
<evidence type="ECO:0000313" key="15">
    <source>
        <dbReference type="Proteomes" id="UP001056336"/>
    </source>
</evidence>
<protein>
    <recommendedName>
        <fullName evidence="3">histidine kinase</fullName>
        <ecNumber evidence="3">2.7.13.3</ecNumber>
    </recommendedName>
</protein>
<dbReference type="SUPFAM" id="SSF47384">
    <property type="entry name" value="Homodimeric domain of signal transducing histidine kinase"/>
    <property type="match status" value="1"/>
</dbReference>
<dbReference type="SMART" id="SM00304">
    <property type="entry name" value="HAMP"/>
    <property type="match status" value="1"/>
</dbReference>
<dbReference type="SUPFAM" id="SSF158472">
    <property type="entry name" value="HAMP domain-like"/>
    <property type="match status" value="1"/>
</dbReference>
<dbReference type="RefSeq" id="WP_249771539.1">
    <property type="nucleotide sequence ID" value="NZ_CP097332.1"/>
</dbReference>
<evidence type="ECO:0000256" key="4">
    <source>
        <dbReference type="ARBA" id="ARBA00022553"/>
    </source>
</evidence>
<dbReference type="InterPro" id="IPR050428">
    <property type="entry name" value="TCS_sensor_his_kinase"/>
</dbReference>
<keyword evidence="15" id="KW-1185">Reference proteome</keyword>
<dbReference type="CDD" id="cd00075">
    <property type="entry name" value="HATPase"/>
    <property type="match status" value="1"/>
</dbReference>
<keyword evidence="7 14" id="KW-0418">Kinase</keyword>
<comment type="subcellular location">
    <subcellularLocation>
        <location evidence="2">Cell membrane</location>
    </subcellularLocation>
</comment>
<name>A0ABY4QXK1_9ACTN</name>
<feature type="transmembrane region" description="Helical" evidence="11">
    <location>
        <begin position="187"/>
        <end position="210"/>
    </location>
</feature>
<feature type="domain" description="Histidine kinase" evidence="12">
    <location>
        <begin position="285"/>
        <end position="506"/>
    </location>
</feature>
<sequence>MRPSAWTLRTRLSLLLAALLLIACAGVGGASTVALRSFLLHRLDQQLDAAGNRYAIALEHSDQGADNAETSTIGQSAGTLGARVSAGTVTAAGVVPDANANINPNANATINPNANPNINPNANPSVNATVSAADRARLLTVAATTGRRSVAFPDLGHYRVLVLNGRDGDVLITGLPETGVHQTVAHVLLVETAVFAVVVVLVAGLGSLAVGSTLRPLRRMTATAGRIATLPLAGDPQLPERVEAPDDRTEIGTLALAVNHMLDHVEQSLNERHRSEERLRQFVADASHELRTPVAVIHSHSELIAQQSGPLPGQVSASLERIAAESTRMARLVDELLLLARLDAGQPLAQVDVDVSRLVLETVEDARLTDPTHRFDLSLPPEPLSVTGDPDRLRQVLVNLVGNARHHTPAGTRVTVSGRADSDGVLLEVHDDGPGIPQHLLPTVTQRFVRADKGRSRARGVPVADGASSGLGLAIVSGVVSAHRGRLSLDSRADGTTVRVWLPGPANP</sequence>
<keyword evidence="9" id="KW-0902">Two-component regulatory system</keyword>
<reference evidence="14" key="1">
    <citation type="journal article" date="2018" name="Int. J. Syst. Evol. Microbiol.">
        <title>Jatrophihabitans telluris sp. nov., isolated from sediment soil of lava forest wetlands and the emended description of the genus Jatrophihabitans.</title>
        <authorList>
            <person name="Lee K.C."/>
            <person name="Suh M.K."/>
            <person name="Eom M.K."/>
            <person name="Kim K.K."/>
            <person name="Kim J.S."/>
            <person name="Kim D.S."/>
            <person name="Ko S.H."/>
            <person name="Shin Y.K."/>
            <person name="Lee J.S."/>
        </authorList>
    </citation>
    <scope>NUCLEOTIDE SEQUENCE</scope>
    <source>
        <strain evidence="14">N237</strain>
    </source>
</reference>
<dbReference type="InterPro" id="IPR005467">
    <property type="entry name" value="His_kinase_dom"/>
</dbReference>
<keyword evidence="5" id="KW-0808">Transferase</keyword>
<evidence type="ECO:0000256" key="10">
    <source>
        <dbReference type="ARBA" id="ARBA00023136"/>
    </source>
</evidence>
<dbReference type="PRINTS" id="PR00344">
    <property type="entry name" value="BCTRLSENSOR"/>
</dbReference>
<dbReference type="PROSITE" id="PS51257">
    <property type="entry name" value="PROKAR_LIPOPROTEIN"/>
    <property type="match status" value="1"/>
</dbReference>
<dbReference type="EC" id="2.7.13.3" evidence="3"/>
<accession>A0ABY4QXK1</accession>
<dbReference type="PROSITE" id="PS50885">
    <property type="entry name" value="HAMP"/>
    <property type="match status" value="1"/>
</dbReference>
<keyword evidence="6 11" id="KW-0812">Transmembrane</keyword>
<evidence type="ECO:0000256" key="11">
    <source>
        <dbReference type="SAM" id="Phobius"/>
    </source>
</evidence>
<evidence type="ECO:0000259" key="13">
    <source>
        <dbReference type="PROSITE" id="PS50885"/>
    </source>
</evidence>
<dbReference type="SMART" id="SM00387">
    <property type="entry name" value="HATPase_c"/>
    <property type="match status" value="1"/>
</dbReference>
<dbReference type="Pfam" id="PF00512">
    <property type="entry name" value="HisKA"/>
    <property type="match status" value="1"/>
</dbReference>
<keyword evidence="4" id="KW-0597">Phosphoprotein</keyword>
<dbReference type="Pfam" id="PF02518">
    <property type="entry name" value="HATPase_c"/>
    <property type="match status" value="1"/>
</dbReference>
<dbReference type="PANTHER" id="PTHR45436:SF5">
    <property type="entry name" value="SENSOR HISTIDINE KINASE TRCS"/>
    <property type="match status" value="1"/>
</dbReference>
<dbReference type="InterPro" id="IPR004358">
    <property type="entry name" value="Sig_transdc_His_kin-like_C"/>
</dbReference>
<dbReference type="Proteomes" id="UP001056336">
    <property type="component" value="Chromosome"/>
</dbReference>
<dbReference type="Pfam" id="PF00672">
    <property type="entry name" value="HAMP"/>
    <property type="match status" value="1"/>
</dbReference>
<evidence type="ECO:0000256" key="6">
    <source>
        <dbReference type="ARBA" id="ARBA00022692"/>
    </source>
</evidence>
<organism evidence="14 15">
    <name type="scientific">Jatrophihabitans telluris</name>
    <dbReference type="NCBI Taxonomy" id="2038343"/>
    <lineage>
        <taxon>Bacteria</taxon>
        <taxon>Bacillati</taxon>
        <taxon>Actinomycetota</taxon>
        <taxon>Actinomycetes</taxon>
        <taxon>Jatrophihabitantales</taxon>
        <taxon>Jatrophihabitantaceae</taxon>
        <taxon>Jatrophihabitans</taxon>
    </lineage>
</organism>
<dbReference type="EMBL" id="CP097332">
    <property type="protein sequence ID" value="UQX88235.1"/>
    <property type="molecule type" value="Genomic_DNA"/>
</dbReference>
<evidence type="ECO:0000256" key="9">
    <source>
        <dbReference type="ARBA" id="ARBA00023012"/>
    </source>
</evidence>
<dbReference type="CDD" id="cd00082">
    <property type="entry name" value="HisKA"/>
    <property type="match status" value="1"/>
</dbReference>
<dbReference type="InterPro" id="IPR003660">
    <property type="entry name" value="HAMP_dom"/>
</dbReference>
<proteinExistence type="predicted"/>
<dbReference type="InterPro" id="IPR003661">
    <property type="entry name" value="HisK_dim/P_dom"/>
</dbReference>
<dbReference type="PROSITE" id="PS50109">
    <property type="entry name" value="HIS_KIN"/>
    <property type="match status" value="1"/>
</dbReference>